<dbReference type="Pfam" id="PF01408">
    <property type="entry name" value="GFO_IDH_MocA"/>
    <property type="match status" value="1"/>
</dbReference>
<dbReference type="SUPFAM" id="SSF51735">
    <property type="entry name" value="NAD(P)-binding Rossmann-fold domains"/>
    <property type="match status" value="1"/>
</dbReference>
<evidence type="ECO:0000313" key="5">
    <source>
        <dbReference type="Proteomes" id="UP000184088"/>
    </source>
</evidence>
<dbReference type="PANTHER" id="PTHR43249">
    <property type="entry name" value="UDP-N-ACETYL-2-AMINO-2-DEOXY-D-GLUCURONATE OXIDASE"/>
    <property type="match status" value="1"/>
</dbReference>
<evidence type="ECO:0000256" key="1">
    <source>
        <dbReference type="ARBA" id="ARBA00010928"/>
    </source>
</evidence>
<dbReference type="RefSeq" id="WP_073342603.1">
    <property type="nucleotide sequence ID" value="NZ_FQVH01000009.1"/>
</dbReference>
<dbReference type="InterPro" id="IPR036291">
    <property type="entry name" value="NAD(P)-bd_dom_sf"/>
</dbReference>
<dbReference type="GO" id="GO:0000166">
    <property type="term" value="F:nucleotide binding"/>
    <property type="evidence" value="ECO:0007669"/>
    <property type="project" value="InterPro"/>
</dbReference>
<dbReference type="OrthoDB" id="240873at2"/>
<dbReference type="Gene3D" id="3.40.50.720">
    <property type="entry name" value="NAD(P)-binding Rossmann-like Domain"/>
    <property type="match status" value="1"/>
</dbReference>
<dbReference type="PANTHER" id="PTHR43249:SF1">
    <property type="entry name" value="D-GLUCOSIDE 3-DEHYDROGENASE"/>
    <property type="match status" value="1"/>
</dbReference>
<gene>
    <name evidence="4" type="ORF">SAMN02746089_01145</name>
</gene>
<evidence type="ECO:0000313" key="4">
    <source>
        <dbReference type="EMBL" id="SHF00231.1"/>
    </source>
</evidence>
<dbReference type="STRING" id="1121256.SAMN02746089_01145"/>
<dbReference type="SUPFAM" id="SSF55347">
    <property type="entry name" value="Glyceraldehyde-3-phosphate dehydrogenase-like, C-terminal domain"/>
    <property type="match status" value="1"/>
</dbReference>
<dbReference type="InterPro" id="IPR004104">
    <property type="entry name" value="Gfo/Idh/MocA-like_OxRdtase_C"/>
</dbReference>
<name>A0A1M4Y399_9THEO</name>
<accession>A0A1M4Y399</accession>
<evidence type="ECO:0000259" key="3">
    <source>
        <dbReference type="Pfam" id="PF02894"/>
    </source>
</evidence>
<dbReference type="Proteomes" id="UP000184088">
    <property type="component" value="Unassembled WGS sequence"/>
</dbReference>
<dbReference type="Gene3D" id="3.30.360.10">
    <property type="entry name" value="Dihydrodipicolinate Reductase, domain 2"/>
    <property type="match status" value="1"/>
</dbReference>
<evidence type="ECO:0000259" key="2">
    <source>
        <dbReference type="Pfam" id="PF01408"/>
    </source>
</evidence>
<protein>
    <submittedName>
        <fullName evidence="4">Predicted dehydrogenase</fullName>
    </submittedName>
</protein>
<sequence>MNKKVRFGIIGCGVIGPAHAESIKKLDNAELVAVCDIIEDRAKKMAEKFGVKDYYIDYHDLLNRDDIDVVSVCVPSGLHGDITIDAARAGKNVLCEKPLDINKEKMTAMIKACRDNGVKLGCVFQRRTMLSAIKAREAIREGKLGKIVMANAYLKYFRSQAYYDSEDWRGTWELDGGGALMNQGIHGIDLIQWMVGEVDSVFAYADHLVRNIEVEDTAVVAMKYKNGAFGVIEGATSVFEGEETVFEVHGDKGTIIFGDSGIKKWKTEEGEVSFDTGEAMGGSHGPEISSFGHLAVIKDMVDAIINNREPMVPGEEGRKAVDLILAIYESVRTKREVKVS</sequence>
<keyword evidence="5" id="KW-1185">Reference proteome</keyword>
<dbReference type="InterPro" id="IPR000683">
    <property type="entry name" value="Gfo/Idh/MocA-like_OxRdtase_N"/>
</dbReference>
<dbReference type="Pfam" id="PF02894">
    <property type="entry name" value="GFO_IDH_MocA_C"/>
    <property type="match status" value="1"/>
</dbReference>
<organism evidence="4 5">
    <name type="scientific">Caldanaerobius fijiensis DSM 17918</name>
    <dbReference type="NCBI Taxonomy" id="1121256"/>
    <lineage>
        <taxon>Bacteria</taxon>
        <taxon>Bacillati</taxon>
        <taxon>Bacillota</taxon>
        <taxon>Clostridia</taxon>
        <taxon>Thermoanaerobacterales</taxon>
        <taxon>Thermoanaerobacteraceae</taxon>
        <taxon>Caldanaerobius</taxon>
    </lineage>
</organism>
<comment type="similarity">
    <text evidence="1">Belongs to the Gfo/Idh/MocA family.</text>
</comment>
<dbReference type="EMBL" id="FQVH01000009">
    <property type="protein sequence ID" value="SHF00231.1"/>
    <property type="molecule type" value="Genomic_DNA"/>
</dbReference>
<reference evidence="4 5" key="1">
    <citation type="submission" date="2016-11" db="EMBL/GenBank/DDBJ databases">
        <authorList>
            <person name="Jaros S."/>
            <person name="Januszkiewicz K."/>
            <person name="Wedrychowicz H."/>
        </authorList>
    </citation>
    <scope>NUCLEOTIDE SEQUENCE [LARGE SCALE GENOMIC DNA]</scope>
    <source>
        <strain evidence="4 5">DSM 17918</strain>
    </source>
</reference>
<dbReference type="AlphaFoldDB" id="A0A1M4Y399"/>
<dbReference type="InterPro" id="IPR052515">
    <property type="entry name" value="Gfo/Idh/MocA_Oxidoreductase"/>
</dbReference>
<proteinExistence type="inferred from homology"/>
<feature type="domain" description="Gfo/Idh/MocA-like oxidoreductase C-terminal" evidence="3">
    <location>
        <begin position="136"/>
        <end position="339"/>
    </location>
</feature>
<feature type="domain" description="Gfo/Idh/MocA-like oxidoreductase N-terminal" evidence="2">
    <location>
        <begin position="5"/>
        <end position="121"/>
    </location>
</feature>